<evidence type="ECO:0008006" key="11">
    <source>
        <dbReference type="Google" id="ProtNLM"/>
    </source>
</evidence>
<evidence type="ECO:0000256" key="3">
    <source>
        <dbReference type="ARBA" id="ARBA00022692"/>
    </source>
</evidence>
<keyword evidence="10" id="KW-1185">Reference proteome</keyword>
<dbReference type="InParanoid" id="A0A3N4KQ81"/>
<keyword evidence="5 8" id="KW-1133">Transmembrane helix</keyword>
<dbReference type="GO" id="GO:0005773">
    <property type="term" value="C:vacuole"/>
    <property type="evidence" value="ECO:0007669"/>
    <property type="project" value="GOC"/>
</dbReference>
<evidence type="ECO:0000256" key="4">
    <source>
        <dbReference type="ARBA" id="ARBA00022824"/>
    </source>
</evidence>
<dbReference type="PANTHER" id="PTHR13505:SF7">
    <property type="entry name" value="TRANSMEMBRANE PROTEIN 208"/>
    <property type="match status" value="1"/>
</dbReference>
<dbReference type="InterPro" id="IPR008506">
    <property type="entry name" value="SND2/TMEM208"/>
</dbReference>
<feature type="transmembrane region" description="Helical" evidence="8">
    <location>
        <begin position="20"/>
        <end position="37"/>
    </location>
</feature>
<protein>
    <recommendedName>
        <fullName evidence="11">DUF788-domain-containing protein</fullName>
    </recommendedName>
</protein>
<feature type="transmembrane region" description="Helical" evidence="8">
    <location>
        <begin position="112"/>
        <end position="131"/>
    </location>
</feature>
<dbReference type="Pfam" id="PF05620">
    <property type="entry name" value="TMEM208_SND2"/>
    <property type="match status" value="1"/>
</dbReference>
<organism evidence="9 10">
    <name type="scientific">Morchella conica CCBAS932</name>
    <dbReference type="NCBI Taxonomy" id="1392247"/>
    <lineage>
        <taxon>Eukaryota</taxon>
        <taxon>Fungi</taxon>
        <taxon>Dikarya</taxon>
        <taxon>Ascomycota</taxon>
        <taxon>Pezizomycotina</taxon>
        <taxon>Pezizomycetes</taxon>
        <taxon>Pezizales</taxon>
        <taxon>Morchellaceae</taxon>
        <taxon>Morchella</taxon>
    </lineage>
</organism>
<gene>
    <name evidence="9" type="ORF">P167DRAFT_545339</name>
</gene>
<dbReference type="Proteomes" id="UP000277580">
    <property type="component" value="Unassembled WGS sequence"/>
</dbReference>
<comment type="subcellular location">
    <subcellularLocation>
        <location evidence="1">Endoplasmic reticulum membrane</location>
        <topology evidence="1">Multi-pass membrane protein</topology>
    </subcellularLocation>
</comment>
<reference evidence="9 10" key="1">
    <citation type="journal article" date="2018" name="Nat. Ecol. Evol.">
        <title>Pezizomycetes genomes reveal the molecular basis of ectomycorrhizal truffle lifestyle.</title>
        <authorList>
            <person name="Murat C."/>
            <person name="Payen T."/>
            <person name="Noel B."/>
            <person name="Kuo A."/>
            <person name="Morin E."/>
            <person name="Chen J."/>
            <person name="Kohler A."/>
            <person name="Krizsan K."/>
            <person name="Balestrini R."/>
            <person name="Da Silva C."/>
            <person name="Montanini B."/>
            <person name="Hainaut M."/>
            <person name="Levati E."/>
            <person name="Barry K.W."/>
            <person name="Belfiori B."/>
            <person name="Cichocki N."/>
            <person name="Clum A."/>
            <person name="Dockter R.B."/>
            <person name="Fauchery L."/>
            <person name="Guy J."/>
            <person name="Iotti M."/>
            <person name="Le Tacon F."/>
            <person name="Lindquist E.A."/>
            <person name="Lipzen A."/>
            <person name="Malagnac F."/>
            <person name="Mello A."/>
            <person name="Molinier V."/>
            <person name="Miyauchi S."/>
            <person name="Poulain J."/>
            <person name="Riccioni C."/>
            <person name="Rubini A."/>
            <person name="Sitrit Y."/>
            <person name="Splivallo R."/>
            <person name="Traeger S."/>
            <person name="Wang M."/>
            <person name="Zifcakova L."/>
            <person name="Wipf D."/>
            <person name="Zambonelli A."/>
            <person name="Paolocci F."/>
            <person name="Nowrousian M."/>
            <person name="Ottonello S."/>
            <person name="Baldrian P."/>
            <person name="Spatafora J.W."/>
            <person name="Henrissat B."/>
            <person name="Nagy L.G."/>
            <person name="Aury J.M."/>
            <person name="Wincker P."/>
            <person name="Grigoriev I.V."/>
            <person name="Bonfante P."/>
            <person name="Martin F.M."/>
        </authorList>
    </citation>
    <scope>NUCLEOTIDE SEQUENCE [LARGE SCALE GENOMIC DNA]</scope>
    <source>
        <strain evidence="9 10">CCBAS932</strain>
    </source>
</reference>
<feature type="region of interest" description="Disordered" evidence="7">
    <location>
        <begin position="141"/>
        <end position="174"/>
    </location>
</feature>
<dbReference type="AlphaFoldDB" id="A0A3N4KQ81"/>
<dbReference type="GO" id="GO:0006624">
    <property type="term" value="P:vacuolar protein processing"/>
    <property type="evidence" value="ECO:0007669"/>
    <property type="project" value="TreeGrafter"/>
</dbReference>
<accession>A0A3N4KQ81</accession>
<keyword evidence="4" id="KW-0256">Endoplasmic reticulum</keyword>
<dbReference type="STRING" id="1392247.A0A3N4KQ81"/>
<dbReference type="GO" id="GO:0005789">
    <property type="term" value="C:endoplasmic reticulum membrane"/>
    <property type="evidence" value="ECO:0007669"/>
    <property type="project" value="UniProtKB-SubCell"/>
</dbReference>
<sequence>MANKASKSLARANARTLTRTHTITASLHALFILYRLLFRHGSWRKYLVLSLPSLVIEYYLERLGRPTYTATGDLRSPGEDMEAKGVTEYLWDVVYATWVVMGLVGVAGEWAWWLWTIVPAYAGYLAFSTYNGMRNGLMPGMPAAPEGPPSAPAAGMSNRQKKSEKRGGQKIRYQ</sequence>
<evidence type="ECO:0000256" key="8">
    <source>
        <dbReference type="SAM" id="Phobius"/>
    </source>
</evidence>
<evidence type="ECO:0000256" key="5">
    <source>
        <dbReference type="ARBA" id="ARBA00022989"/>
    </source>
</evidence>
<dbReference type="EMBL" id="ML119127">
    <property type="protein sequence ID" value="RPB12754.1"/>
    <property type="molecule type" value="Genomic_DNA"/>
</dbReference>
<evidence type="ECO:0000256" key="2">
    <source>
        <dbReference type="ARBA" id="ARBA00009950"/>
    </source>
</evidence>
<evidence type="ECO:0000256" key="1">
    <source>
        <dbReference type="ARBA" id="ARBA00004477"/>
    </source>
</evidence>
<evidence type="ECO:0000313" key="9">
    <source>
        <dbReference type="EMBL" id="RPB12754.1"/>
    </source>
</evidence>
<comment type="similarity">
    <text evidence="2">Belongs to the TMEM208 family.</text>
</comment>
<name>A0A3N4KQ81_9PEZI</name>
<evidence type="ECO:0000256" key="6">
    <source>
        <dbReference type="ARBA" id="ARBA00023136"/>
    </source>
</evidence>
<proteinExistence type="inferred from homology"/>
<keyword evidence="6 8" id="KW-0472">Membrane</keyword>
<evidence type="ECO:0000313" key="10">
    <source>
        <dbReference type="Proteomes" id="UP000277580"/>
    </source>
</evidence>
<dbReference type="OrthoDB" id="10012212at2759"/>
<keyword evidence="3 8" id="KW-0812">Transmembrane</keyword>
<evidence type="ECO:0000256" key="7">
    <source>
        <dbReference type="SAM" id="MobiDB-lite"/>
    </source>
</evidence>
<dbReference type="PANTHER" id="PTHR13505">
    <property type="entry name" value="TRANSMEMBRANE PROTEIN 208"/>
    <property type="match status" value="1"/>
</dbReference>